<evidence type="ECO:0000256" key="1">
    <source>
        <dbReference type="SAM" id="MobiDB-lite"/>
    </source>
</evidence>
<feature type="compositionally biased region" description="Basic and acidic residues" evidence="1">
    <location>
        <begin position="28"/>
        <end position="37"/>
    </location>
</feature>
<organism evidence="2 3">
    <name type="scientific">Fusarium avenaceum</name>
    <dbReference type="NCBI Taxonomy" id="40199"/>
    <lineage>
        <taxon>Eukaryota</taxon>
        <taxon>Fungi</taxon>
        <taxon>Dikarya</taxon>
        <taxon>Ascomycota</taxon>
        <taxon>Pezizomycotina</taxon>
        <taxon>Sordariomycetes</taxon>
        <taxon>Hypocreomycetidae</taxon>
        <taxon>Hypocreales</taxon>
        <taxon>Nectriaceae</taxon>
        <taxon>Fusarium</taxon>
        <taxon>Fusarium tricinctum species complex</taxon>
    </lineage>
</organism>
<accession>A0A9P7KK68</accession>
<feature type="compositionally biased region" description="Polar residues" evidence="1">
    <location>
        <begin position="41"/>
        <end position="51"/>
    </location>
</feature>
<proteinExistence type="predicted"/>
<evidence type="ECO:0000313" key="3">
    <source>
        <dbReference type="Proteomes" id="UP000782241"/>
    </source>
</evidence>
<feature type="region of interest" description="Disordered" evidence="1">
    <location>
        <begin position="1"/>
        <end position="70"/>
    </location>
</feature>
<evidence type="ECO:0000313" key="2">
    <source>
        <dbReference type="EMBL" id="KAG5655841.1"/>
    </source>
</evidence>
<keyword evidence="3" id="KW-1185">Reference proteome</keyword>
<comment type="caution">
    <text evidence="2">The sequence shown here is derived from an EMBL/GenBank/DDBJ whole genome shotgun (WGS) entry which is preliminary data.</text>
</comment>
<protein>
    <submittedName>
        <fullName evidence="2">Uncharacterized protein</fullName>
    </submittedName>
</protein>
<feature type="compositionally biased region" description="Polar residues" evidence="1">
    <location>
        <begin position="58"/>
        <end position="70"/>
    </location>
</feature>
<sequence>MPGRSDYGSASLSMSPPPPTNLSSYARFMHEHTKRQMEASGASSSPSNATVQRAGRSSAMTNGHTSPSYQ</sequence>
<gene>
    <name evidence="2" type="ORF">KAF25_000761</name>
</gene>
<dbReference type="EMBL" id="JAGPUO010000025">
    <property type="protein sequence ID" value="KAG5655841.1"/>
    <property type="molecule type" value="Genomic_DNA"/>
</dbReference>
<name>A0A9P7KK68_9HYPO</name>
<dbReference type="Proteomes" id="UP000782241">
    <property type="component" value="Unassembled WGS sequence"/>
</dbReference>
<dbReference type="AlphaFoldDB" id="A0A9P7KK68"/>
<reference evidence="2" key="1">
    <citation type="submission" date="2021-04" db="EMBL/GenBank/DDBJ databases">
        <title>Draft genome of Fusarium avenaceum strain F156N33, isolated from an atmospheric sample in Virginia.</title>
        <authorList>
            <person name="Yang S."/>
            <person name="Vinatzer B.A."/>
            <person name="Coleman J."/>
        </authorList>
    </citation>
    <scope>NUCLEOTIDE SEQUENCE</scope>
    <source>
        <strain evidence="2">F156N33</strain>
    </source>
</reference>